<dbReference type="InterPro" id="IPR002052">
    <property type="entry name" value="DNA_methylase_N6_adenine_CS"/>
</dbReference>
<keyword evidence="6" id="KW-0175">Coiled coil</keyword>
<evidence type="ECO:0000259" key="7">
    <source>
        <dbReference type="Pfam" id="PF07669"/>
    </source>
</evidence>
<keyword evidence="2 8" id="KW-0489">Methyltransferase</keyword>
<dbReference type="GO" id="GO:0006304">
    <property type="term" value="P:DNA modification"/>
    <property type="evidence" value="ECO:0007669"/>
    <property type="project" value="InterPro"/>
</dbReference>
<feature type="domain" description="Type II methyltransferase M.TaqI-like" evidence="7">
    <location>
        <begin position="819"/>
        <end position="881"/>
    </location>
</feature>
<evidence type="ECO:0000256" key="5">
    <source>
        <dbReference type="ARBA" id="ARBA00047942"/>
    </source>
</evidence>
<protein>
    <recommendedName>
        <fullName evidence="1">site-specific DNA-methyltransferase (adenine-specific)</fullName>
        <ecNumber evidence="1">2.1.1.72</ecNumber>
    </recommendedName>
</protein>
<evidence type="ECO:0000256" key="3">
    <source>
        <dbReference type="ARBA" id="ARBA00022679"/>
    </source>
</evidence>
<evidence type="ECO:0000256" key="4">
    <source>
        <dbReference type="ARBA" id="ARBA00022691"/>
    </source>
</evidence>
<dbReference type="RefSeq" id="WP_209490900.1">
    <property type="nucleotide sequence ID" value="NZ_JAGGLC010000002.1"/>
</dbReference>
<accession>A0A8T4GU34</accession>
<comment type="catalytic activity">
    <reaction evidence="5">
        <text>a 2'-deoxyadenosine in DNA + S-adenosyl-L-methionine = an N(6)-methyl-2'-deoxyadenosine in DNA + S-adenosyl-L-homocysteine + H(+)</text>
        <dbReference type="Rhea" id="RHEA:15197"/>
        <dbReference type="Rhea" id="RHEA-COMP:12418"/>
        <dbReference type="Rhea" id="RHEA-COMP:12419"/>
        <dbReference type="ChEBI" id="CHEBI:15378"/>
        <dbReference type="ChEBI" id="CHEBI:57856"/>
        <dbReference type="ChEBI" id="CHEBI:59789"/>
        <dbReference type="ChEBI" id="CHEBI:90615"/>
        <dbReference type="ChEBI" id="CHEBI:90616"/>
        <dbReference type="EC" id="2.1.1.72"/>
    </reaction>
</comment>
<dbReference type="PROSITE" id="PS00092">
    <property type="entry name" value="N6_MTASE"/>
    <property type="match status" value="1"/>
</dbReference>
<evidence type="ECO:0000313" key="8">
    <source>
        <dbReference type="EMBL" id="MBP1986601.1"/>
    </source>
</evidence>
<dbReference type="Gene3D" id="3.40.50.150">
    <property type="entry name" value="Vaccinia Virus protein VP39"/>
    <property type="match status" value="1"/>
</dbReference>
<evidence type="ECO:0000313" key="9">
    <source>
        <dbReference type="Proteomes" id="UP000823736"/>
    </source>
</evidence>
<evidence type="ECO:0000256" key="1">
    <source>
        <dbReference type="ARBA" id="ARBA00011900"/>
    </source>
</evidence>
<dbReference type="InterPro" id="IPR029063">
    <property type="entry name" value="SAM-dependent_MTases_sf"/>
</dbReference>
<evidence type="ECO:0000256" key="6">
    <source>
        <dbReference type="SAM" id="Coils"/>
    </source>
</evidence>
<dbReference type="Pfam" id="PF07669">
    <property type="entry name" value="Eco57I"/>
    <property type="match status" value="2"/>
</dbReference>
<dbReference type="GO" id="GO:0009007">
    <property type="term" value="F:site-specific DNA-methyltransferase (adenine-specific) activity"/>
    <property type="evidence" value="ECO:0007669"/>
    <property type="project" value="UniProtKB-EC"/>
</dbReference>
<dbReference type="PRINTS" id="PR00507">
    <property type="entry name" value="N12N6MTFRASE"/>
</dbReference>
<keyword evidence="9" id="KW-1185">Reference proteome</keyword>
<feature type="coiled-coil region" evidence="6">
    <location>
        <begin position="655"/>
        <end position="691"/>
    </location>
</feature>
<dbReference type="InterPro" id="IPR011639">
    <property type="entry name" value="MethylTrfase_TaqI-like_dom"/>
</dbReference>
<dbReference type="OrthoDB" id="45790at2157"/>
<dbReference type="InterPro" id="IPR050953">
    <property type="entry name" value="N4_N6_ade-DNA_methylase"/>
</dbReference>
<keyword evidence="3" id="KW-0808">Transferase</keyword>
<dbReference type="PANTHER" id="PTHR33841:SF1">
    <property type="entry name" value="DNA METHYLTRANSFERASE A"/>
    <property type="match status" value="1"/>
</dbReference>
<dbReference type="SUPFAM" id="SSF53335">
    <property type="entry name" value="S-adenosyl-L-methionine-dependent methyltransferases"/>
    <property type="match status" value="1"/>
</dbReference>
<dbReference type="Proteomes" id="UP000823736">
    <property type="component" value="Unassembled WGS sequence"/>
</dbReference>
<dbReference type="GO" id="GO:0032259">
    <property type="term" value="P:methylation"/>
    <property type="evidence" value="ECO:0007669"/>
    <property type="project" value="UniProtKB-KW"/>
</dbReference>
<sequence length="1289" mass="147408">MSSAPPSTPAEFVAEEFETSVTDAETDAILEAIDNVVSNLRDQIDDEHLLTTLRKDPGSYRLKSEYTRDGLQPESFTQEAVIEPFLDALGYEYRSEAGGLSGGQTQVADYTISLRDHADIDSTRLLVEAEPINKKLHSRDHGIGQVKDWLSQREFESDFGFATDGIRWVFVRYDPDSYTHNVIEEVDLRPVFLALLENQIGARDDLSEAVFDADREEVVRLIRTFEFENFVSIASDARQVIKQKKEQITDEFYDDYIEYVFGIVSEDEETTRSLVGEGVVAPDAATEDDSRLFAVELMNRLVFVKFLEDKSLVEPDLLRTLKETYEENTYTSTFYGEFLQPLFYDVMNEEVGSRSPQVQQIELFQDIPYLNGGLFRPTINGDDGEFEEEDFDVRNSVLFSIIDLLERYSFSAGGAPTDLDPSVLGNVFEKTINYITSDNADTNKELGAYYTPSEITRFSAEETVRPALLDRFQTVLMGERDWPEPEVERYDSVYELINDIPGSWGLISALLAEVDEFRVVDPACGSGHFLTSVLEEIVNVRKALYSRNADEDDDEPFPDEYKLKKTTVLNNIYGVDLMGSAVEIAKLRCWLSVIAELDTENVDDLAADDALALPNVAFNLREGNSLIGYTGFPETTEEGDRTLGSFSEDSVRDRYRDIIDEIEAHEQALDSETAEEHRECANQKLRDARKELTENIHGDFVEAGIDDITPRTVETMEPFNWVLEFAEVYADGGFDVVVGNPPWDRIKPLRDDFFSRYDTDFITLLPEAKDARQEELLEDPEIAEAWEEYKRNIQIQADYFNNSDAYELQRPTVAGRTEGTENDLSALFLERVFQIARDDGYVAQVLPGAIYNGSSAKDLRMHLLNETTIESIITFENRGIFPLVHYQYNFGVTVFKNEGRTEELHATFQQIGPESLSILENFEEKGLLIPRLVMERYSPEARIFPYVDSQEEVDVLTEVLKHPPVADESRDGWFANPYRELDRTNDTDRFVENPSRGAYPVLGGSNIYQFVHNDDFHGIEPPEFWSVGEERDPDLSAKRRIREKQIRKLKRAVYDAFDGTGSQVGFVNELLEDHRGHELSEDDVLLDCTQPRIVFRDVARSSDERTIISSVIPDGVVCHNTLHTVRPYTVEPSEEDLEKETLHSAYKRVFSNKELFVAVGLINSLPFDFLMRTKVDTHIVMYKFEESQVPELTNGDEWFDYISTRAARLNCYGEEFEEMRDRLGSIEPATDMDERREVQAELDAAAFHAYGLDREQTAFVLDDFHRVQNPRLMDEDYFDMVLEKYDELA</sequence>
<dbReference type="EC" id="2.1.1.72" evidence="1"/>
<dbReference type="EMBL" id="JAGGLC010000002">
    <property type="protein sequence ID" value="MBP1986601.1"/>
    <property type="molecule type" value="Genomic_DNA"/>
</dbReference>
<name>A0A8T4GU34_9EURY</name>
<comment type="caution">
    <text evidence="8">The sequence shown here is derived from an EMBL/GenBank/DDBJ whole genome shotgun (WGS) entry which is preliminary data.</text>
</comment>
<dbReference type="PANTHER" id="PTHR33841">
    <property type="entry name" value="DNA METHYLTRANSFERASE YEEA-RELATED"/>
    <property type="match status" value="1"/>
</dbReference>
<reference evidence="8" key="1">
    <citation type="submission" date="2021-03" db="EMBL/GenBank/DDBJ databases">
        <title>Genomic Encyclopedia of Type Strains, Phase IV (KMG-IV): sequencing the most valuable type-strain genomes for metagenomic binning, comparative biology and taxonomic classification.</title>
        <authorList>
            <person name="Goeker M."/>
        </authorList>
    </citation>
    <scope>NUCLEOTIDE SEQUENCE</scope>
    <source>
        <strain evidence="8">DSM 26232</strain>
    </source>
</reference>
<dbReference type="GO" id="GO:0003676">
    <property type="term" value="F:nucleic acid binding"/>
    <property type="evidence" value="ECO:0007669"/>
    <property type="project" value="InterPro"/>
</dbReference>
<proteinExistence type="predicted"/>
<keyword evidence="4" id="KW-0949">S-adenosyl-L-methionine</keyword>
<feature type="domain" description="Type II methyltransferase M.TaqI-like" evidence="7">
    <location>
        <begin position="570"/>
        <end position="752"/>
    </location>
</feature>
<organism evidence="8 9">
    <name type="scientific">Halolamina salifodinae</name>
    <dbReference type="NCBI Taxonomy" id="1202767"/>
    <lineage>
        <taxon>Archaea</taxon>
        <taxon>Methanobacteriati</taxon>
        <taxon>Methanobacteriota</taxon>
        <taxon>Stenosarchaea group</taxon>
        <taxon>Halobacteria</taxon>
        <taxon>Halobacteriales</taxon>
        <taxon>Haloferacaceae</taxon>
    </lineage>
</organism>
<evidence type="ECO:0000256" key="2">
    <source>
        <dbReference type="ARBA" id="ARBA00022603"/>
    </source>
</evidence>
<gene>
    <name evidence="8" type="ORF">J2753_001095</name>
</gene>